<evidence type="ECO:0000313" key="2">
    <source>
        <dbReference type="EMBL" id="TCZ72326.1"/>
    </source>
</evidence>
<gene>
    <name evidence="2" type="ORF">E0485_22335</name>
</gene>
<protein>
    <submittedName>
        <fullName evidence="2">Uncharacterized protein</fullName>
    </submittedName>
</protein>
<dbReference type="RefSeq" id="WP_132420270.1">
    <property type="nucleotide sequence ID" value="NZ_SKFG01000038.1"/>
</dbReference>
<keyword evidence="1" id="KW-0812">Transmembrane</keyword>
<dbReference type="Proteomes" id="UP000295418">
    <property type="component" value="Unassembled WGS sequence"/>
</dbReference>
<comment type="caution">
    <text evidence="2">The sequence shown here is derived from an EMBL/GenBank/DDBJ whole genome shotgun (WGS) entry which is preliminary data.</text>
</comment>
<feature type="transmembrane region" description="Helical" evidence="1">
    <location>
        <begin position="20"/>
        <end position="39"/>
    </location>
</feature>
<keyword evidence="1" id="KW-1133">Transmembrane helix</keyword>
<dbReference type="EMBL" id="SKFG01000038">
    <property type="protein sequence ID" value="TCZ72326.1"/>
    <property type="molecule type" value="Genomic_DNA"/>
</dbReference>
<accession>A0A4R4E400</accession>
<feature type="transmembrane region" description="Helical" evidence="1">
    <location>
        <begin position="51"/>
        <end position="73"/>
    </location>
</feature>
<sequence>MIGELFGKIIDFLKSTAPITIVSNIAICVILIIVGLVLLSKKQQQTNAKKIGGWVCVSTSILAFVGAVSNWIFSYVIF</sequence>
<keyword evidence="1" id="KW-0472">Membrane</keyword>
<organism evidence="2 3">
    <name type="scientific">Paenibacillus albiflavus</name>
    <dbReference type="NCBI Taxonomy" id="2545760"/>
    <lineage>
        <taxon>Bacteria</taxon>
        <taxon>Bacillati</taxon>
        <taxon>Bacillota</taxon>
        <taxon>Bacilli</taxon>
        <taxon>Bacillales</taxon>
        <taxon>Paenibacillaceae</taxon>
        <taxon>Paenibacillus</taxon>
    </lineage>
</organism>
<name>A0A4R4E400_9BACL</name>
<evidence type="ECO:0000313" key="3">
    <source>
        <dbReference type="Proteomes" id="UP000295418"/>
    </source>
</evidence>
<dbReference type="AlphaFoldDB" id="A0A4R4E400"/>
<dbReference type="OrthoDB" id="2739791at2"/>
<keyword evidence="3" id="KW-1185">Reference proteome</keyword>
<reference evidence="2 3" key="1">
    <citation type="submission" date="2019-03" db="EMBL/GenBank/DDBJ databases">
        <authorList>
            <person name="Kim M.K.M."/>
        </authorList>
    </citation>
    <scope>NUCLEOTIDE SEQUENCE [LARGE SCALE GENOMIC DNA]</scope>
    <source>
        <strain evidence="2 3">18JY21-1</strain>
    </source>
</reference>
<evidence type="ECO:0000256" key="1">
    <source>
        <dbReference type="SAM" id="Phobius"/>
    </source>
</evidence>
<proteinExistence type="predicted"/>